<organism evidence="1 2">
    <name type="scientific">Rhodocollybia butyracea</name>
    <dbReference type="NCBI Taxonomy" id="206335"/>
    <lineage>
        <taxon>Eukaryota</taxon>
        <taxon>Fungi</taxon>
        <taxon>Dikarya</taxon>
        <taxon>Basidiomycota</taxon>
        <taxon>Agaricomycotina</taxon>
        <taxon>Agaricomycetes</taxon>
        <taxon>Agaricomycetidae</taxon>
        <taxon>Agaricales</taxon>
        <taxon>Marasmiineae</taxon>
        <taxon>Omphalotaceae</taxon>
        <taxon>Rhodocollybia</taxon>
    </lineage>
</organism>
<evidence type="ECO:0000313" key="1">
    <source>
        <dbReference type="EMBL" id="KAF9067882.1"/>
    </source>
</evidence>
<comment type="caution">
    <text evidence="1">The sequence shown here is derived from an EMBL/GenBank/DDBJ whole genome shotgun (WGS) entry which is preliminary data.</text>
</comment>
<gene>
    <name evidence="1" type="ORF">BDP27DRAFT_1328200</name>
</gene>
<dbReference type="EMBL" id="JADNRY010000067">
    <property type="protein sequence ID" value="KAF9067882.1"/>
    <property type="molecule type" value="Genomic_DNA"/>
</dbReference>
<dbReference type="Proteomes" id="UP000772434">
    <property type="component" value="Unassembled WGS sequence"/>
</dbReference>
<proteinExistence type="predicted"/>
<feature type="non-terminal residue" evidence="1">
    <location>
        <position position="161"/>
    </location>
</feature>
<reference evidence="1" key="1">
    <citation type="submission" date="2020-11" db="EMBL/GenBank/DDBJ databases">
        <authorList>
            <consortium name="DOE Joint Genome Institute"/>
            <person name="Ahrendt S."/>
            <person name="Riley R."/>
            <person name="Andreopoulos W."/>
            <person name="Labutti K."/>
            <person name="Pangilinan J."/>
            <person name="Ruiz-Duenas F.J."/>
            <person name="Barrasa J.M."/>
            <person name="Sanchez-Garcia M."/>
            <person name="Camarero S."/>
            <person name="Miyauchi S."/>
            <person name="Serrano A."/>
            <person name="Linde D."/>
            <person name="Babiker R."/>
            <person name="Drula E."/>
            <person name="Ayuso-Fernandez I."/>
            <person name="Pacheco R."/>
            <person name="Padilla G."/>
            <person name="Ferreira P."/>
            <person name="Barriuso J."/>
            <person name="Kellner H."/>
            <person name="Castanera R."/>
            <person name="Alfaro M."/>
            <person name="Ramirez L."/>
            <person name="Pisabarro A.G."/>
            <person name="Kuo A."/>
            <person name="Tritt A."/>
            <person name="Lipzen A."/>
            <person name="He G."/>
            <person name="Yan M."/>
            <person name="Ng V."/>
            <person name="Cullen D."/>
            <person name="Martin F."/>
            <person name="Rosso M.-N."/>
            <person name="Henrissat B."/>
            <person name="Hibbett D."/>
            <person name="Martinez A.T."/>
            <person name="Grigoriev I.V."/>
        </authorList>
    </citation>
    <scope>NUCLEOTIDE SEQUENCE</scope>
    <source>
        <strain evidence="1">AH 40177</strain>
    </source>
</reference>
<accession>A0A9P5PRI9</accession>
<name>A0A9P5PRI9_9AGAR</name>
<sequence>MSFPSTRVLVKHYDIDNKGADDDQLEFPINDWLAKNNKLEVLAGGICHPDRGTAKDQEDGMLIVTHPAVTFPEDKQDLAAKEWLMAGGVVEQDLEWICFWDTVGITRMGLQPRRNERGRIRPVLIALKDGEWDSYSMEKLKGGNLKTFLGEEEYERRSKLG</sequence>
<dbReference type="AlphaFoldDB" id="A0A9P5PRI9"/>
<evidence type="ECO:0000313" key="2">
    <source>
        <dbReference type="Proteomes" id="UP000772434"/>
    </source>
</evidence>
<dbReference type="OrthoDB" id="2947222at2759"/>
<protein>
    <submittedName>
        <fullName evidence="1">Uncharacterized protein</fullName>
    </submittedName>
</protein>
<keyword evidence="2" id="KW-1185">Reference proteome</keyword>